<proteinExistence type="predicted"/>
<keyword evidence="3" id="KW-1185">Reference proteome</keyword>
<reference evidence="2 3" key="1">
    <citation type="submission" date="2019-03" db="EMBL/GenBank/DDBJ databases">
        <title>First draft genome of Liparis tanakae, snailfish: a comprehensive survey of snailfish specific genes.</title>
        <authorList>
            <person name="Kim W."/>
            <person name="Song I."/>
            <person name="Jeong J.-H."/>
            <person name="Kim D."/>
            <person name="Kim S."/>
            <person name="Ryu S."/>
            <person name="Song J.Y."/>
            <person name="Lee S.K."/>
        </authorList>
    </citation>
    <scope>NUCLEOTIDE SEQUENCE [LARGE SCALE GENOMIC DNA]</scope>
    <source>
        <tissue evidence="2">Muscle</tissue>
    </source>
</reference>
<sequence length="115" mass="13038">MRRLLRNNYKRHHASFACDQRARGEAEPRLSEAVHVDFDMAPPPRGSQAADRRADSLTERQKESLTAKRRGSAPFLLLSFSSATFPRPPDPLQFNRANPALKFHGKDVADVKRVE</sequence>
<evidence type="ECO:0000313" key="3">
    <source>
        <dbReference type="Proteomes" id="UP000314294"/>
    </source>
</evidence>
<dbReference type="EMBL" id="SRLO01000575">
    <property type="protein sequence ID" value="TNN51628.1"/>
    <property type="molecule type" value="Genomic_DNA"/>
</dbReference>
<name>A0A4Z2GDL0_9TELE</name>
<gene>
    <name evidence="2" type="ORF">EYF80_038144</name>
</gene>
<protein>
    <submittedName>
        <fullName evidence="2">Uncharacterized protein</fullName>
    </submittedName>
</protein>
<dbReference type="AlphaFoldDB" id="A0A4Z2GDL0"/>
<evidence type="ECO:0000313" key="2">
    <source>
        <dbReference type="EMBL" id="TNN51628.1"/>
    </source>
</evidence>
<feature type="region of interest" description="Disordered" evidence="1">
    <location>
        <begin position="37"/>
        <end position="70"/>
    </location>
</feature>
<evidence type="ECO:0000256" key="1">
    <source>
        <dbReference type="SAM" id="MobiDB-lite"/>
    </source>
</evidence>
<organism evidence="2 3">
    <name type="scientific">Liparis tanakae</name>
    <name type="common">Tanaka's snailfish</name>
    <dbReference type="NCBI Taxonomy" id="230148"/>
    <lineage>
        <taxon>Eukaryota</taxon>
        <taxon>Metazoa</taxon>
        <taxon>Chordata</taxon>
        <taxon>Craniata</taxon>
        <taxon>Vertebrata</taxon>
        <taxon>Euteleostomi</taxon>
        <taxon>Actinopterygii</taxon>
        <taxon>Neopterygii</taxon>
        <taxon>Teleostei</taxon>
        <taxon>Neoteleostei</taxon>
        <taxon>Acanthomorphata</taxon>
        <taxon>Eupercaria</taxon>
        <taxon>Perciformes</taxon>
        <taxon>Cottioidei</taxon>
        <taxon>Cottales</taxon>
        <taxon>Liparidae</taxon>
        <taxon>Liparis</taxon>
    </lineage>
</organism>
<comment type="caution">
    <text evidence="2">The sequence shown here is derived from an EMBL/GenBank/DDBJ whole genome shotgun (WGS) entry which is preliminary data.</text>
</comment>
<dbReference type="Proteomes" id="UP000314294">
    <property type="component" value="Unassembled WGS sequence"/>
</dbReference>
<accession>A0A4Z2GDL0</accession>
<feature type="compositionally biased region" description="Basic and acidic residues" evidence="1">
    <location>
        <begin position="50"/>
        <end position="66"/>
    </location>
</feature>